<reference evidence="3" key="1">
    <citation type="journal article" date="2016" name="Genome Announc.">
        <title>Genome sequences of three species of Hanseniaspora isolated from spontaneous wine fermentations.</title>
        <authorList>
            <person name="Sternes P.R."/>
            <person name="Lee D."/>
            <person name="Kutyna D.R."/>
            <person name="Borneman A.R."/>
        </authorList>
    </citation>
    <scope>NUCLEOTIDE SEQUENCE [LARGE SCALE GENOMIC DNA]</scope>
    <source>
        <strain evidence="3">AWRI3578</strain>
    </source>
</reference>
<keyword evidence="3" id="KW-1185">Reference proteome</keyword>
<name>A0A1E5RC63_9ASCO</name>
<keyword evidence="1" id="KW-0812">Transmembrane</keyword>
<accession>A0A1E5RC63</accession>
<gene>
    <name evidence="2" type="ORF">AWRI3578_g2591</name>
</gene>
<comment type="caution">
    <text evidence="2">The sequence shown here is derived from an EMBL/GenBank/DDBJ whole genome shotgun (WGS) entry which is preliminary data.</text>
</comment>
<proteinExistence type="predicted"/>
<sequence length="304" mass="36148">MLAPEKIKSWVSKLFKTKAYFENQIFEDETQFYEYITETNLDSNNDDDYEYIQKNRDLIFNSLFHLKLKKRDECLVNVQKDFSIRNLFRTRLAIYLYFMVVNTFTSFSSISAVYKIFAYSFFELIYVSIVDVVMYHILYKYLKRKLMRNLYEAYDRDSQEYYQSLGADVFGLKFLSDYDDSQKGYKIQIFKDKESGVINSMCVTQPIIESDDKMTIRIGFMGTSTDKKLKINIMNKMISKVCLEQDKLKQSHPGLQVNVEIVSRLLDTGMLNFLVKCKDFKFEKYVDNEYKLFTGVNKGLYKRQ</sequence>
<dbReference type="OrthoDB" id="3972635at2759"/>
<dbReference type="AlphaFoldDB" id="A0A1E5RC63"/>
<feature type="transmembrane region" description="Helical" evidence="1">
    <location>
        <begin position="116"/>
        <end position="138"/>
    </location>
</feature>
<feature type="transmembrane region" description="Helical" evidence="1">
    <location>
        <begin position="92"/>
        <end position="110"/>
    </location>
</feature>
<keyword evidence="1" id="KW-1133">Transmembrane helix</keyword>
<protein>
    <submittedName>
        <fullName evidence="2">Uncharacterized protein</fullName>
    </submittedName>
</protein>
<keyword evidence="1" id="KW-0472">Membrane</keyword>
<evidence type="ECO:0000313" key="2">
    <source>
        <dbReference type="EMBL" id="OEJ84488.1"/>
    </source>
</evidence>
<organism evidence="2 3">
    <name type="scientific">Hanseniaspora opuntiae</name>
    <dbReference type="NCBI Taxonomy" id="211096"/>
    <lineage>
        <taxon>Eukaryota</taxon>
        <taxon>Fungi</taxon>
        <taxon>Dikarya</taxon>
        <taxon>Ascomycota</taxon>
        <taxon>Saccharomycotina</taxon>
        <taxon>Saccharomycetes</taxon>
        <taxon>Saccharomycodales</taxon>
        <taxon>Saccharomycodaceae</taxon>
        <taxon>Hanseniaspora</taxon>
    </lineage>
</organism>
<evidence type="ECO:0000313" key="3">
    <source>
        <dbReference type="Proteomes" id="UP000095605"/>
    </source>
</evidence>
<dbReference type="EMBL" id="LPNL01000006">
    <property type="protein sequence ID" value="OEJ84488.1"/>
    <property type="molecule type" value="Genomic_DNA"/>
</dbReference>
<evidence type="ECO:0000256" key="1">
    <source>
        <dbReference type="SAM" id="Phobius"/>
    </source>
</evidence>
<dbReference type="Proteomes" id="UP000095605">
    <property type="component" value="Unassembled WGS sequence"/>
</dbReference>